<evidence type="ECO:0000256" key="1">
    <source>
        <dbReference type="ARBA" id="ARBA00004496"/>
    </source>
</evidence>
<dbReference type="GeneID" id="57134699"/>
<dbReference type="InterPro" id="IPR004720">
    <property type="entry name" value="PTS_IIB_sorbose-sp"/>
</dbReference>
<reference evidence="10" key="1">
    <citation type="submission" date="2016-10" db="EMBL/GenBank/DDBJ databases">
        <authorList>
            <person name="Beylefeld A."/>
            <person name="Abolnik C."/>
        </authorList>
    </citation>
    <scope>NUCLEOTIDE SEQUENCE [LARGE SCALE GENOMIC DNA]</scope>
    <source>
        <strain evidence="10">B359_6</strain>
    </source>
</reference>
<keyword evidence="5" id="KW-0808">Transferase</keyword>
<keyword evidence="3" id="KW-0963">Cytoplasm</keyword>
<dbReference type="EMBL" id="CP017813">
    <property type="protein sequence ID" value="APJ38120.1"/>
    <property type="molecule type" value="Genomic_DNA"/>
</dbReference>
<evidence type="ECO:0000256" key="3">
    <source>
        <dbReference type="ARBA" id="ARBA00022490"/>
    </source>
</evidence>
<dbReference type="Pfam" id="PF03830">
    <property type="entry name" value="PTSIIB_sorb"/>
    <property type="match status" value="1"/>
</dbReference>
<keyword evidence="7" id="KW-0418">Kinase</keyword>
<dbReference type="GO" id="GO:0005737">
    <property type="term" value="C:cytoplasm"/>
    <property type="evidence" value="ECO:0007669"/>
    <property type="project" value="UniProtKB-SubCell"/>
</dbReference>
<organism evidence="9 10">
    <name type="scientific">Mycoplasmopsis pullorum</name>
    <dbReference type="NCBI Taxonomy" id="48003"/>
    <lineage>
        <taxon>Bacteria</taxon>
        <taxon>Bacillati</taxon>
        <taxon>Mycoplasmatota</taxon>
        <taxon>Mycoplasmoidales</taxon>
        <taxon>Metamycoplasmataceae</taxon>
        <taxon>Mycoplasmopsis</taxon>
    </lineage>
</organism>
<sequence>MAVIIHARVDERLMHGQASIWMQVNGANSVIVANDDVATNQTQQDLMKVTVPQGVRISFYSLDKLIEIWPKASEWQKFYLVVKDIDSMHKLWKAGLPIKEVNIGNTHTREDRKKITSSVNLSESERALIKEMHEAGVLFNTQTLPGVTKGLVETSKLIED</sequence>
<keyword evidence="6" id="KW-0598">Phosphotransferase system</keyword>
<evidence type="ECO:0000256" key="7">
    <source>
        <dbReference type="ARBA" id="ARBA00022777"/>
    </source>
</evidence>
<gene>
    <name evidence="9" type="ORF">BLA55_00210</name>
</gene>
<dbReference type="SUPFAM" id="SSF52728">
    <property type="entry name" value="PTS IIb component"/>
    <property type="match status" value="1"/>
</dbReference>
<name>A0A1L4FR80_9BACT</name>
<proteinExistence type="predicted"/>
<dbReference type="InterPro" id="IPR036667">
    <property type="entry name" value="PTS_IIB_sorbose-sp_sf"/>
</dbReference>
<evidence type="ECO:0000256" key="6">
    <source>
        <dbReference type="ARBA" id="ARBA00022683"/>
    </source>
</evidence>
<dbReference type="Proteomes" id="UP000184322">
    <property type="component" value="Chromosome"/>
</dbReference>
<dbReference type="Gene3D" id="3.40.35.10">
    <property type="entry name" value="Phosphotransferase system, sorbose subfamily IIB component"/>
    <property type="match status" value="1"/>
</dbReference>
<dbReference type="GO" id="GO:0009401">
    <property type="term" value="P:phosphoenolpyruvate-dependent sugar phosphotransferase system"/>
    <property type="evidence" value="ECO:0007669"/>
    <property type="project" value="UniProtKB-KW"/>
</dbReference>
<dbReference type="PROSITE" id="PS51101">
    <property type="entry name" value="PTS_EIIB_TYPE_4"/>
    <property type="match status" value="1"/>
</dbReference>
<dbReference type="AlphaFoldDB" id="A0A1L4FR80"/>
<keyword evidence="4" id="KW-0762">Sugar transport</keyword>
<evidence type="ECO:0000256" key="2">
    <source>
        <dbReference type="ARBA" id="ARBA00022448"/>
    </source>
</evidence>
<dbReference type="KEGG" id="mpul:BLA55_00210"/>
<keyword evidence="10" id="KW-1185">Reference proteome</keyword>
<dbReference type="GO" id="GO:0008982">
    <property type="term" value="F:protein-N(PI)-phosphohistidine-sugar phosphotransferase activity"/>
    <property type="evidence" value="ECO:0007669"/>
    <property type="project" value="InterPro"/>
</dbReference>
<evidence type="ECO:0000313" key="10">
    <source>
        <dbReference type="Proteomes" id="UP000184322"/>
    </source>
</evidence>
<dbReference type="STRING" id="48003.BLA55_00210"/>
<evidence type="ECO:0000259" key="8">
    <source>
        <dbReference type="PROSITE" id="PS51101"/>
    </source>
</evidence>
<protein>
    <submittedName>
        <fullName evidence="9">PTS sorbose transporter subunit IID</fullName>
    </submittedName>
</protein>
<accession>A0A1L4FR80</accession>
<dbReference type="GO" id="GO:0016301">
    <property type="term" value="F:kinase activity"/>
    <property type="evidence" value="ECO:0007669"/>
    <property type="project" value="UniProtKB-KW"/>
</dbReference>
<evidence type="ECO:0000256" key="4">
    <source>
        <dbReference type="ARBA" id="ARBA00022597"/>
    </source>
</evidence>
<evidence type="ECO:0000313" key="9">
    <source>
        <dbReference type="EMBL" id="APJ38120.1"/>
    </source>
</evidence>
<evidence type="ECO:0000256" key="5">
    <source>
        <dbReference type="ARBA" id="ARBA00022679"/>
    </source>
</evidence>
<dbReference type="OrthoDB" id="9788818at2"/>
<dbReference type="RefSeq" id="WP_073372126.1">
    <property type="nucleotide sequence ID" value="NZ_CP017813.1"/>
</dbReference>
<comment type="subcellular location">
    <subcellularLocation>
        <location evidence="1">Cytoplasm</location>
    </subcellularLocation>
</comment>
<feature type="domain" description="PTS EIIB type-4" evidence="8">
    <location>
        <begin position="1"/>
        <end position="160"/>
    </location>
</feature>
<keyword evidence="2" id="KW-0813">Transport</keyword>